<dbReference type="EMBL" id="VJZT01000007">
    <property type="protein sequence ID" value="TRX39718.1"/>
    <property type="molecule type" value="Genomic_DNA"/>
</dbReference>
<dbReference type="Gene3D" id="3.40.50.410">
    <property type="entry name" value="von Willebrand factor, type A domain"/>
    <property type="match status" value="1"/>
</dbReference>
<gene>
    <name evidence="3" type="ORF">FNW21_08415</name>
</gene>
<dbReference type="InterPro" id="IPR029062">
    <property type="entry name" value="Class_I_gatase-like"/>
</dbReference>
<dbReference type="InterPro" id="IPR036465">
    <property type="entry name" value="vWFA_dom_sf"/>
</dbReference>
<keyword evidence="4" id="KW-1185">Reference proteome</keyword>
<proteinExistence type="predicted"/>
<comment type="caution">
    <text evidence="3">The sequence shown here is derived from an EMBL/GenBank/DDBJ whole genome shotgun (WGS) entry which is preliminary data.</text>
</comment>
<evidence type="ECO:0000259" key="2">
    <source>
        <dbReference type="Pfam" id="PF07584"/>
    </source>
</evidence>
<dbReference type="SUPFAM" id="SSF53300">
    <property type="entry name" value="vWA-like"/>
    <property type="match status" value="1"/>
</dbReference>
<accession>A0A553E3W2</accession>
<dbReference type="InterPro" id="IPR024163">
    <property type="entry name" value="Aerotolerance_reg_N"/>
</dbReference>
<dbReference type="SUPFAM" id="SSF52317">
    <property type="entry name" value="Class I glutamine amidotransferase-like"/>
    <property type="match status" value="1"/>
</dbReference>
<evidence type="ECO:0000256" key="1">
    <source>
        <dbReference type="SAM" id="Phobius"/>
    </source>
</evidence>
<feature type="transmembrane region" description="Helical" evidence="1">
    <location>
        <begin position="619"/>
        <end position="641"/>
    </location>
</feature>
<keyword evidence="1" id="KW-0812">Transmembrane</keyword>
<dbReference type="PANTHER" id="PTHR37464">
    <property type="entry name" value="BLL2463 PROTEIN"/>
    <property type="match status" value="1"/>
</dbReference>
<name>A0A553E3W2_9FLAO</name>
<organism evidence="3 4">
    <name type="scientific">Flavobacterium restrictum</name>
    <dbReference type="NCBI Taxonomy" id="2594428"/>
    <lineage>
        <taxon>Bacteria</taxon>
        <taxon>Pseudomonadati</taxon>
        <taxon>Bacteroidota</taxon>
        <taxon>Flavobacteriia</taxon>
        <taxon>Flavobacteriales</taxon>
        <taxon>Flavobacteriaceae</taxon>
        <taxon>Flavobacterium</taxon>
    </lineage>
</organism>
<dbReference type="Proteomes" id="UP000316371">
    <property type="component" value="Unassembled WGS sequence"/>
</dbReference>
<dbReference type="NCBIfam" id="TIGR02226">
    <property type="entry name" value="two_anch"/>
    <property type="match status" value="1"/>
</dbReference>
<dbReference type="OrthoDB" id="9810200at2"/>
<reference evidence="3 4" key="1">
    <citation type="submission" date="2019-07" db="EMBL/GenBank/DDBJ databases">
        <title>Novel species of Flavobacterium.</title>
        <authorList>
            <person name="Liu Q."/>
            <person name="Xin Y.-H."/>
        </authorList>
    </citation>
    <scope>NUCLEOTIDE SEQUENCE [LARGE SCALE GENOMIC DNA]</scope>
    <source>
        <strain evidence="3 4">LB1R34</strain>
    </source>
</reference>
<evidence type="ECO:0000313" key="4">
    <source>
        <dbReference type="Proteomes" id="UP000316371"/>
    </source>
</evidence>
<dbReference type="InterPro" id="IPR011933">
    <property type="entry name" value="Double_TM_dom"/>
</dbReference>
<dbReference type="PANTHER" id="PTHR37464:SF1">
    <property type="entry name" value="BLL2463 PROTEIN"/>
    <property type="match status" value="1"/>
</dbReference>
<feature type="domain" description="Aerotolerance regulator N-terminal" evidence="2">
    <location>
        <begin position="1"/>
        <end position="76"/>
    </location>
</feature>
<dbReference type="RefSeq" id="WP_144256294.1">
    <property type="nucleotide sequence ID" value="NZ_VJZT01000007.1"/>
</dbReference>
<sequence length="642" mass="73148">MHFKQPEILYFLFLLIVPVLVHLFQLRRFKKEYFTNVRLLKALSIQTRKSSKIKKWLLLATRMLLLTCIIIAFAQPYFDAKDSKNANNEMYIVLDNSFSMQAKGKKGELLKRAVQELLEETPENSTFSLLTNSENYWNTDIKSIRTELQNLKYSTAPFELDPILAKIKAHQSAAKKDIIIITDAVGLTTKQLQNNDKTNNTYFIIPKVEQKNNIAIDSVFIHQTLDDFYEISVALSGYGEDFKPVSMALYNQNKLIAKTIVTLDKTKKNVLFTIPKKTFHGYVSIVDSGLAYDNVLYFSISKTKKSTVLSIGETAKSDFLSRIYTNDEFDYSNFSLPTLDYNSLEKQDAIVLNELDEIPQALQTTLKSFVAKGGNLIVIPSALGLITTTNTFLNTFGNIQFKTLENKEKRITKINFNHPLFGGVFETKISNFQYPKTTHSFAITTANPAVLTYEDQTPFLTSLQNIVGSVFLFSAPINRLNSNFQQSPLIVPVFYKMALQNQNTGINAFTIGTTNPYFVDVLLEKDAVLNVKNASEDFIPIQQMMSSKVKLTFADYPEQAGNFSIFNKKEWVENISFNYNRSESNLALTNENAVSNYKTIDSIATVFDTLQTNRTDNQIWKWFLIFALLFLATEMAIIRFVK</sequence>
<evidence type="ECO:0000313" key="3">
    <source>
        <dbReference type="EMBL" id="TRX39718.1"/>
    </source>
</evidence>
<keyword evidence="1" id="KW-0472">Membrane</keyword>
<protein>
    <recommendedName>
        <fullName evidence="2">Aerotolerance regulator N-terminal domain-containing protein</fullName>
    </recommendedName>
</protein>
<dbReference type="Pfam" id="PF07584">
    <property type="entry name" value="BatA"/>
    <property type="match status" value="1"/>
</dbReference>
<dbReference type="AlphaFoldDB" id="A0A553E3W2"/>
<feature type="transmembrane region" description="Helical" evidence="1">
    <location>
        <begin position="56"/>
        <end position="78"/>
    </location>
</feature>
<keyword evidence="1" id="KW-1133">Transmembrane helix</keyword>
<feature type="transmembrane region" description="Helical" evidence="1">
    <location>
        <begin position="6"/>
        <end position="24"/>
    </location>
</feature>